<organism evidence="2 3">
    <name type="scientific">Lentzea guizhouensis</name>
    <dbReference type="NCBI Taxonomy" id="1586287"/>
    <lineage>
        <taxon>Bacteria</taxon>
        <taxon>Bacillati</taxon>
        <taxon>Actinomycetota</taxon>
        <taxon>Actinomycetes</taxon>
        <taxon>Pseudonocardiales</taxon>
        <taxon>Pseudonocardiaceae</taxon>
        <taxon>Lentzea</taxon>
    </lineage>
</organism>
<proteinExistence type="predicted"/>
<evidence type="ECO:0000313" key="3">
    <source>
        <dbReference type="Proteomes" id="UP000093053"/>
    </source>
</evidence>
<dbReference type="Proteomes" id="UP000093053">
    <property type="component" value="Chromosome"/>
</dbReference>
<evidence type="ECO:0000256" key="1">
    <source>
        <dbReference type="SAM" id="MobiDB-lite"/>
    </source>
</evidence>
<evidence type="ECO:0000313" key="2">
    <source>
        <dbReference type="EMBL" id="ANZ40765.1"/>
    </source>
</evidence>
<feature type="region of interest" description="Disordered" evidence="1">
    <location>
        <begin position="1"/>
        <end position="72"/>
    </location>
</feature>
<dbReference type="EMBL" id="CP016793">
    <property type="protein sequence ID" value="ANZ40765.1"/>
    <property type="molecule type" value="Genomic_DNA"/>
</dbReference>
<dbReference type="KEGG" id="led:BBK82_37025"/>
<dbReference type="RefSeq" id="WP_065919103.1">
    <property type="nucleotide sequence ID" value="NZ_CP016793.1"/>
</dbReference>
<keyword evidence="3" id="KW-1185">Reference proteome</keyword>
<gene>
    <name evidence="2" type="ORF">BBK82_37025</name>
</gene>
<protein>
    <submittedName>
        <fullName evidence="2">Uncharacterized protein</fullName>
    </submittedName>
</protein>
<feature type="compositionally biased region" description="Polar residues" evidence="1">
    <location>
        <begin position="12"/>
        <end position="21"/>
    </location>
</feature>
<name>A0A1B2HSV4_9PSEU</name>
<dbReference type="AlphaFoldDB" id="A0A1B2HSV4"/>
<sequence length="72" mass="7223">MEPNVRYPAATVPSTSPLSVRTTAPPPPAGSATAGPTATGLTTTADATATASSTDPNDESRLIPNPLVPHRT</sequence>
<accession>A0A1B2HSV4</accession>
<reference evidence="2 3" key="1">
    <citation type="submission" date="2016-07" db="EMBL/GenBank/DDBJ databases">
        <title>Complete genome sequence of the Lentzea guizhouensis DHS C013.</title>
        <authorList>
            <person name="Cao C."/>
        </authorList>
    </citation>
    <scope>NUCLEOTIDE SEQUENCE [LARGE SCALE GENOMIC DNA]</scope>
    <source>
        <strain evidence="2 3">DHS C013</strain>
    </source>
</reference>
<feature type="compositionally biased region" description="Low complexity" evidence="1">
    <location>
        <begin position="30"/>
        <end position="55"/>
    </location>
</feature>